<dbReference type="Proteomes" id="UP000003790">
    <property type="component" value="Chromosome"/>
</dbReference>
<proteinExistence type="predicted"/>
<reference evidence="1 2" key="1">
    <citation type="journal article" date="2012" name="PLoS Genet.">
        <title>Comparative Genomics of Plant-Associated Pseudomonas spp.: Insights into Diversity and Inheritance of Traits Involved in Multitrophic Interactions.</title>
        <authorList>
            <person name="Loper J.E."/>
            <person name="Hassan K.A."/>
            <person name="Mavrodi D.V."/>
            <person name="Davis E.W.II."/>
            <person name="Lim C.K."/>
            <person name="Shaffer B.T."/>
            <person name="Elbourne L.D."/>
            <person name="Stockwell V.O."/>
            <person name="Hartney S.L."/>
            <person name="Breakwell K."/>
            <person name="Henkels M.D."/>
            <person name="Tetu S.G."/>
            <person name="Rangel L.I."/>
            <person name="Kidarsa T.A."/>
            <person name="Wilson N.L."/>
            <person name="van de Mortel J.E."/>
            <person name="Song C."/>
            <person name="Blumhagen R."/>
            <person name="Radune D."/>
            <person name="Hostetler J.B."/>
            <person name="Brinkac L.M."/>
            <person name="Durkin A.S."/>
            <person name="Kluepfel D.A."/>
            <person name="Wechter W.P."/>
            <person name="Anderson A.J."/>
            <person name="Kim Y.C."/>
            <person name="Pierson L.S.III."/>
            <person name="Pierson E.A."/>
            <person name="Lindow S.E."/>
            <person name="Kobayashi D.Y."/>
            <person name="Raaijmakers J.M."/>
            <person name="Weller D.M."/>
            <person name="Thomashow L.S."/>
            <person name="Allen A.E."/>
            <person name="Paulsen I.T."/>
        </authorList>
    </citation>
    <scope>NUCLEOTIDE SEQUENCE [LARGE SCALE GENOMIC DNA]</scope>
    <source>
        <strain evidence="1 2">O6</strain>
    </source>
</reference>
<sequence length="152" mass="16820">MTDLAPGNARPIRQQCSVSRQGRMMRIFTGERARWLMAAGIAVLAMATNAQAQTTPQAAQEIKGLLDFVEHSQCQFVRNGAEYPAPQARQHLEKKLNYLEGKNMVSSAEDFIDLAATKSSMSGKVYEVRCAAGSQPASSWLKAELQRQRQPH</sequence>
<accession>A0AB33WNP8</accession>
<evidence type="ECO:0000313" key="2">
    <source>
        <dbReference type="Proteomes" id="UP000003790"/>
    </source>
</evidence>
<protein>
    <recommendedName>
        <fullName evidence="3">DUF5329 domain-containing protein</fullName>
    </recommendedName>
</protein>
<name>A0AB33WNP8_9PSED</name>
<dbReference type="Pfam" id="PF17263">
    <property type="entry name" value="DUF5329"/>
    <property type="match status" value="1"/>
</dbReference>
<dbReference type="EMBL" id="AHOT01000023">
    <property type="protein sequence ID" value="EIM14732.1"/>
    <property type="molecule type" value="Genomic_DNA"/>
</dbReference>
<evidence type="ECO:0008006" key="3">
    <source>
        <dbReference type="Google" id="ProtNLM"/>
    </source>
</evidence>
<comment type="caution">
    <text evidence="1">The sequence shown here is derived from an EMBL/GenBank/DDBJ whole genome shotgun (WGS) entry which is preliminary data.</text>
</comment>
<gene>
    <name evidence="1" type="ORF">PchlO6_3546</name>
</gene>
<dbReference type="InterPro" id="IPR035242">
    <property type="entry name" value="DUF5329"/>
</dbReference>
<organism evidence="1 2">
    <name type="scientific">Pseudomonas chlororaphis O6</name>
    <dbReference type="NCBI Taxonomy" id="1037915"/>
    <lineage>
        <taxon>Bacteria</taxon>
        <taxon>Pseudomonadati</taxon>
        <taxon>Pseudomonadota</taxon>
        <taxon>Gammaproteobacteria</taxon>
        <taxon>Pseudomonadales</taxon>
        <taxon>Pseudomonadaceae</taxon>
        <taxon>Pseudomonas</taxon>
    </lineage>
</organism>
<evidence type="ECO:0000313" key="1">
    <source>
        <dbReference type="EMBL" id="EIM14732.1"/>
    </source>
</evidence>
<dbReference type="AlphaFoldDB" id="A0AB33WNP8"/>